<dbReference type="Pfam" id="PF14471">
    <property type="entry name" value="DUF4428"/>
    <property type="match status" value="1"/>
</dbReference>
<reference evidence="2" key="1">
    <citation type="submission" date="2019-11" db="EMBL/GenBank/DDBJ databases">
        <authorList>
            <person name="Feng L."/>
        </authorList>
    </citation>
    <scope>NUCLEOTIDE SEQUENCE</scope>
    <source>
        <strain evidence="2">AcaccaeLFYP115</strain>
    </source>
</reference>
<gene>
    <name evidence="2" type="ORF">ACLFYP115_00082</name>
</gene>
<dbReference type="InterPro" id="IPR027872">
    <property type="entry name" value="DUF4428"/>
</dbReference>
<evidence type="ECO:0000259" key="1">
    <source>
        <dbReference type="Pfam" id="PF14471"/>
    </source>
</evidence>
<proteinExistence type="predicted"/>
<feature type="domain" description="DUF4428" evidence="1">
    <location>
        <begin position="14"/>
        <end position="61"/>
    </location>
</feature>
<protein>
    <recommendedName>
        <fullName evidence="1">DUF4428 domain-containing protein</fullName>
    </recommendedName>
</protein>
<sequence>MCLVIRKGELEMKTCDICDAPLGMFKKFRYAEGYICKACYEKASNHFTETIAKKSYGEIRKLCERQGGLTEDFEITGRIGNYILFDEKNRKICLLNNRINQKQVSEPEFYPLNKISECRIDYRPFMPLGELEDKIKSKEAGTIHSLKVLIKLEDGQEKQIPLISNPVRIKSFAMKQSFSFAKRIAEEIERLKGESVQA</sequence>
<name>A0A6N2QWV3_9FIRM</name>
<accession>A0A6N2QWV3</accession>
<dbReference type="EMBL" id="CACRSQ010000002">
    <property type="protein sequence ID" value="VYS72499.1"/>
    <property type="molecule type" value="Genomic_DNA"/>
</dbReference>
<dbReference type="AlphaFoldDB" id="A0A6N2QWV3"/>
<evidence type="ECO:0000313" key="2">
    <source>
        <dbReference type="EMBL" id="VYS72499.1"/>
    </source>
</evidence>
<organism evidence="2">
    <name type="scientific">Anaerostipes caccae</name>
    <dbReference type="NCBI Taxonomy" id="105841"/>
    <lineage>
        <taxon>Bacteria</taxon>
        <taxon>Bacillati</taxon>
        <taxon>Bacillota</taxon>
        <taxon>Clostridia</taxon>
        <taxon>Lachnospirales</taxon>
        <taxon>Lachnospiraceae</taxon>
        <taxon>Anaerostipes</taxon>
    </lineage>
</organism>